<accession>A0ABW3LNT9</accession>
<sequence length="50" mass="5734">MTLFNPFLLGLFMLVIGIDEFQKGRKSYGYMSIAVSLFAFFVSLQAFFLN</sequence>
<proteinExistence type="predicted"/>
<protein>
    <submittedName>
        <fullName evidence="2">YczI family protein</fullName>
    </submittedName>
</protein>
<dbReference type="RefSeq" id="WP_390363364.1">
    <property type="nucleotide sequence ID" value="NZ_JBHTKJ010000044.1"/>
</dbReference>
<comment type="caution">
    <text evidence="2">The sequence shown here is derived from an EMBL/GenBank/DDBJ whole genome shotgun (WGS) entry which is preliminary data.</text>
</comment>
<feature type="transmembrane region" description="Helical" evidence="1">
    <location>
        <begin position="27"/>
        <end position="49"/>
    </location>
</feature>
<organism evidence="2 3">
    <name type="scientific">Virgibacillus byunsanensis</name>
    <dbReference type="NCBI Taxonomy" id="570945"/>
    <lineage>
        <taxon>Bacteria</taxon>
        <taxon>Bacillati</taxon>
        <taxon>Bacillota</taxon>
        <taxon>Bacilli</taxon>
        <taxon>Bacillales</taxon>
        <taxon>Bacillaceae</taxon>
        <taxon>Virgibacillus</taxon>
    </lineage>
</organism>
<keyword evidence="1" id="KW-0812">Transmembrane</keyword>
<dbReference type="EMBL" id="JBHTKJ010000044">
    <property type="protein sequence ID" value="MFD1039687.1"/>
    <property type="molecule type" value="Genomic_DNA"/>
</dbReference>
<evidence type="ECO:0000313" key="2">
    <source>
        <dbReference type="EMBL" id="MFD1039687.1"/>
    </source>
</evidence>
<reference evidence="3" key="1">
    <citation type="journal article" date="2019" name="Int. J. Syst. Evol. Microbiol.">
        <title>The Global Catalogue of Microorganisms (GCM) 10K type strain sequencing project: providing services to taxonomists for standard genome sequencing and annotation.</title>
        <authorList>
            <consortium name="The Broad Institute Genomics Platform"/>
            <consortium name="The Broad Institute Genome Sequencing Center for Infectious Disease"/>
            <person name="Wu L."/>
            <person name="Ma J."/>
        </authorList>
    </citation>
    <scope>NUCLEOTIDE SEQUENCE [LARGE SCALE GENOMIC DNA]</scope>
    <source>
        <strain evidence="3">CCUG 56754</strain>
    </source>
</reference>
<gene>
    <name evidence="2" type="ORF">ACFQ3N_14965</name>
</gene>
<evidence type="ECO:0000256" key="1">
    <source>
        <dbReference type="SAM" id="Phobius"/>
    </source>
</evidence>
<dbReference type="InterPro" id="IPR025018">
    <property type="entry name" value="DUF3953"/>
</dbReference>
<dbReference type="Proteomes" id="UP001597040">
    <property type="component" value="Unassembled WGS sequence"/>
</dbReference>
<evidence type="ECO:0000313" key="3">
    <source>
        <dbReference type="Proteomes" id="UP001597040"/>
    </source>
</evidence>
<name>A0ABW3LNT9_9BACI</name>
<keyword evidence="1" id="KW-1133">Transmembrane helix</keyword>
<dbReference type="Pfam" id="PF13129">
    <property type="entry name" value="DUF3953"/>
    <property type="match status" value="1"/>
</dbReference>
<keyword evidence="1" id="KW-0472">Membrane</keyword>
<keyword evidence="3" id="KW-1185">Reference proteome</keyword>